<protein>
    <submittedName>
        <fullName evidence="1">Uncharacterized protein</fullName>
    </submittedName>
</protein>
<evidence type="ECO:0000313" key="1">
    <source>
        <dbReference type="EMBL" id="QGZ55109.1"/>
    </source>
</evidence>
<organism evidence="1 2">
    <name type="scientific">Paraburkholderia acidiphila</name>
    <dbReference type="NCBI Taxonomy" id="2571747"/>
    <lineage>
        <taxon>Bacteria</taxon>
        <taxon>Pseudomonadati</taxon>
        <taxon>Pseudomonadota</taxon>
        <taxon>Betaproteobacteria</taxon>
        <taxon>Burkholderiales</taxon>
        <taxon>Burkholderiaceae</taxon>
        <taxon>Paraburkholderia</taxon>
    </lineage>
</organism>
<dbReference type="KEGG" id="pacp:FAZ97_09360"/>
<sequence>MTIDGYTLGLAERNAKTADSWQNYARQLEQQLVNAKAGLEAMTTLKNVALTELAKLDPNHYLTVQENRQKIIDTAYGTYGKPRP</sequence>
<dbReference type="RefSeq" id="WP_158758197.1">
    <property type="nucleotide sequence ID" value="NZ_CP046909.1"/>
</dbReference>
<dbReference type="EMBL" id="CP046909">
    <property type="protein sequence ID" value="QGZ55109.1"/>
    <property type="molecule type" value="Genomic_DNA"/>
</dbReference>
<gene>
    <name evidence="1" type="ORF">FAZ97_09360</name>
</gene>
<evidence type="ECO:0000313" key="2">
    <source>
        <dbReference type="Proteomes" id="UP000434209"/>
    </source>
</evidence>
<accession>A0A7Z2G4S6</accession>
<keyword evidence="2" id="KW-1185">Reference proteome</keyword>
<reference evidence="1 2" key="1">
    <citation type="submission" date="2019-12" db="EMBL/GenBank/DDBJ databases">
        <title>Paraburkholderia acidiphila 7Q-K02 sp. nov and Paraburkholderia acidisoli DHF22 sp. nov., two strains isolated from forest soil.</title>
        <authorList>
            <person name="Gao Z."/>
            <person name="Qiu L."/>
        </authorList>
    </citation>
    <scope>NUCLEOTIDE SEQUENCE [LARGE SCALE GENOMIC DNA]</scope>
    <source>
        <strain evidence="1 2">7Q-K02</strain>
    </source>
</reference>
<dbReference type="Proteomes" id="UP000434209">
    <property type="component" value="Chromosome 1"/>
</dbReference>
<proteinExistence type="predicted"/>
<dbReference type="AlphaFoldDB" id="A0A7Z2G4S6"/>
<name>A0A7Z2G4S6_9BURK</name>
<dbReference type="OrthoDB" id="9017980at2"/>